<sequence length="57" mass="6326">MSDIPSDVPAAHIEDDDFTGDQVLANSILFKSEFVLWLEMAFAIPEGDIGRAFEILK</sequence>
<evidence type="ECO:0000313" key="3">
    <source>
        <dbReference type="Proteomes" id="UP001498398"/>
    </source>
</evidence>
<dbReference type="EMBL" id="JBANRG010000022">
    <property type="protein sequence ID" value="KAK7455872.1"/>
    <property type="molecule type" value="Genomic_DNA"/>
</dbReference>
<keyword evidence="3" id="KW-1185">Reference proteome</keyword>
<evidence type="ECO:0000259" key="1">
    <source>
        <dbReference type="Pfam" id="PF20231"/>
    </source>
</evidence>
<organism evidence="2 3">
    <name type="scientific">Marasmiellus scandens</name>
    <dbReference type="NCBI Taxonomy" id="2682957"/>
    <lineage>
        <taxon>Eukaryota</taxon>
        <taxon>Fungi</taxon>
        <taxon>Dikarya</taxon>
        <taxon>Basidiomycota</taxon>
        <taxon>Agaricomycotina</taxon>
        <taxon>Agaricomycetes</taxon>
        <taxon>Agaricomycetidae</taxon>
        <taxon>Agaricales</taxon>
        <taxon>Marasmiineae</taxon>
        <taxon>Omphalotaceae</taxon>
        <taxon>Marasmiellus</taxon>
    </lineage>
</organism>
<dbReference type="InterPro" id="IPR046496">
    <property type="entry name" value="DUF6589"/>
</dbReference>
<evidence type="ECO:0000313" key="2">
    <source>
        <dbReference type="EMBL" id="KAK7455872.1"/>
    </source>
</evidence>
<comment type="caution">
    <text evidence="2">The sequence shown here is derived from an EMBL/GenBank/DDBJ whole genome shotgun (WGS) entry which is preliminary data.</text>
</comment>
<reference evidence="2 3" key="1">
    <citation type="submission" date="2024-01" db="EMBL/GenBank/DDBJ databases">
        <title>A draft genome for the cacao thread blight pathogen Marasmiellus scandens.</title>
        <authorList>
            <person name="Baruah I.K."/>
            <person name="Leung J."/>
            <person name="Bukari Y."/>
            <person name="Amoako-Attah I."/>
            <person name="Meinhardt L.W."/>
            <person name="Bailey B.A."/>
            <person name="Cohen S.P."/>
        </authorList>
    </citation>
    <scope>NUCLEOTIDE SEQUENCE [LARGE SCALE GENOMIC DNA]</scope>
    <source>
        <strain evidence="2 3">GH-19</strain>
    </source>
</reference>
<proteinExistence type="predicted"/>
<dbReference type="Pfam" id="PF20231">
    <property type="entry name" value="DUF6589"/>
    <property type="match status" value="1"/>
</dbReference>
<dbReference type="Proteomes" id="UP001498398">
    <property type="component" value="Unassembled WGS sequence"/>
</dbReference>
<accession>A0ABR1JD75</accession>
<name>A0ABR1JD75_9AGAR</name>
<gene>
    <name evidence="2" type="ORF">VKT23_010909</name>
</gene>
<protein>
    <recommendedName>
        <fullName evidence="1">DUF6589 domain-containing protein</fullName>
    </recommendedName>
</protein>
<feature type="domain" description="DUF6589" evidence="1">
    <location>
        <begin position="11"/>
        <end position="57"/>
    </location>
</feature>